<keyword evidence="2 3" id="KW-0802">TPR repeat</keyword>
<evidence type="ECO:0000313" key="6">
    <source>
        <dbReference type="EMBL" id="AEL25506.1"/>
    </source>
</evidence>
<dbReference type="PROSITE" id="PS50293">
    <property type="entry name" value="TPR_REGION"/>
    <property type="match status" value="1"/>
</dbReference>
<dbReference type="Gene3D" id="1.25.40.10">
    <property type="entry name" value="Tetratricopeptide repeat domain"/>
    <property type="match status" value="1"/>
</dbReference>
<dbReference type="eggNOG" id="COG4235">
    <property type="taxonomic scope" value="Bacteria"/>
</dbReference>
<dbReference type="Pfam" id="PF24575">
    <property type="entry name" value="TPR_Slam"/>
    <property type="match status" value="1"/>
</dbReference>
<evidence type="ECO:0000256" key="2">
    <source>
        <dbReference type="ARBA" id="ARBA00022803"/>
    </source>
</evidence>
<dbReference type="SMART" id="SM00028">
    <property type="entry name" value="TPR"/>
    <property type="match status" value="2"/>
</dbReference>
<keyword evidence="7" id="KW-1185">Reference proteome</keyword>
<dbReference type="PANTHER" id="PTHR45586">
    <property type="entry name" value="TPR REPEAT-CONTAINING PROTEIN PA4667"/>
    <property type="match status" value="1"/>
</dbReference>
<organism evidence="6 7">
    <name type="scientific">Cyclobacterium marinum (strain ATCC 25205 / DSM 745 / LMG 13164 / NCIMB 1802)</name>
    <name type="common">Flectobacillus marinus</name>
    <dbReference type="NCBI Taxonomy" id="880070"/>
    <lineage>
        <taxon>Bacteria</taxon>
        <taxon>Pseudomonadati</taxon>
        <taxon>Bacteroidota</taxon>
        <taxon>Cytophagia</taxon>
        <taxon>Cytophagales</taxon>
        <taxon>Cyclobacteriaceae</taxon>
        <taxon>Cyclobacterium</taxon>
    </lineage>
</organism>
<reference evidence="7" key="1">
    <citation type="submission" date="2011-07" db="EMBL/GenBank/DDBJ databases">
        <title>The complete genome of Cyclobacterium marinum DSM 745.</title>
        <authorList>
            <person name="Lucas S."/>
            <person name="Han J."/>
            <person name="Lapidus A."/>
            <person name="Bruce D."/>
            <person name="Goodwin L."/>
            <person name="Pitluck S."/>
            <person name="Peters L."/>
            <person name="Kyrpides N."/>
            <person name="Mavromatis K."/>
            <person name="Ivanova N."/>
            <person name="Ovchinnikova G."/>
            <person name="Chertkov O."/>
            <person name="Detter J.C."/>
            <person name="Tapia R."/>
            <person name="Han C."/>
            <person name="Land M."/>
            <person name="Hauser L."/>
            <person name="Markowitz V."/>
            <person name="Cheng J.-F."/>
            <person name="Hugenholtz P."/>
            <person name="Woyke T."/>
            <person name="Wu D."/>
            <person name="Tindall B."/>
            <person name="Schuetze A."/>
            <person name="Brambilla E."/>
            <person name="Klenk H.-P."/>
            <person name="Eisen J.A."/>
        </authorList>
    </citation>
    <scope>NUCLEOTIDE SEQUENCE [LARGE SCALE GENOMIC DNA]</scope>
    <source>
        <strain evidence="7">ATCC 25205 / DSM 745 / LMG 13164 / NCIMB 1802</strain>
    </source>
</reference>
<protein>
    <submittedName>
        <fullName evidence="6">Tetratricopeptide TPR_2 repeat-containing protein</fullName>
    </submittedName>
</protein>
<feature type="domain" description="Surface lipoprotein assembly modifier N-terminal TPR repeats region" evidence="5">
    <location>
        <begin position="172"/>
        <end position="250"/>
    </location>
</feature>
<dbReference type="PROSITE" id="PS50005">
    <property type="entry name" value="TPR"/>
    <property type="match status" value="1"/>
</dbReference>
<dbReference type="InterPro" id="IPR019734">
    <property type="entry name" value="TPR_rpt"/>
</dbReference>
<feature type="repeat" description="TPR" evidence="3">
    <location>
        <begin position="193"/>
        <end position="226"/>
    </location>
</feature>
<dbReference type="SUPFAM" id="SSF48452">
    <property type="entry name" value="TPR-like"/>
    <property type="match status" value="1"/>
</dbReference>
<evidence type="ECO:0000313" key="7">
    <source>
        <dbReference type="Proteomes" id="UP000001635"/>
    </source>
</evidence>
<accession>G0IVW1</accession>
<evidence type="ECO:0000256" key="1">
    <source>
        <dbReference type="ARBA" id="ARBA00022737"/>
    </source>
</evidence>
<gene>
    <name evidence="6" type="ordered locus">Cycma_1752</name>
</gene>
<dbReference type="InterPro" id="IPR051012">
    <property type="entry name" value="CellSynth/LPSAsmb/PSIAsmb"/>
</dbReference>
<dbReference type="HOGENOM" id="CLU_084740_0_0_10"/>
<proteinExistence type="predicted"/>
<keyword evidence="1" id="KW-0677">Repeat</keyword>
<dbReference type="AlphaFoldDB" id="G0IVW1"/>
<dbReference type="InterPro" id="IPR057556">
    <property type="entry name" value="TPR_Slam"/>
</dbReference>
<dbReference type="OrthoDB" id="1490552at2"/>
<dbReference type="STRING" id="880070.Cycma_1752"/>
<feature type="region of interest" description="Disordered" evidence="4">
    <location>
        <begin position="37"/>
        <end position="56"/>
    </location>
</feature>
<dbReference type="RefSeq" id="WP_014019801.1">
    <property type="nucleotide sequence ID" value="NC_015914.1"/>
</dbReference>
<evidence type="ECO:0000256" key="4">
    <source>
        <dbReference type="SAM" id="MobiDB-lite"/>
    </source>
</evidence>
<evidence type="ECO:0000259" key="5">
    <source>
        <dbReference type="Pfam" id="PF24575"/>
    </source>
</evidence>
<dbReference type="InterPro" id="IPR011990">
    <property type="entry name" value="TPR-like_helical_dom_sf"/>
</dbReference>
<name>G0IVW1_CYCMS</name>
<dbReference type="EMBL" id="CP002955">
    <property type="protein sequence ID" value="AEL25506.1"/>
    <property type="molecule type" value="Genomic_DNA"/>
</dbReference>
<dbReference type="KEGG" id="cmr:Cycma_1752"/>
<evidence type="ECO:0000256" key="3">
    <source>
        <dbReference type="PROSITE-ProRule" id="PRU00339"/>
    </source>
</evidence>
<sequence length="273" mass="30620">MKRSQIIFVIAGIAVSFLLYSLPKVVVDNEDKGLTEDGTSLGSDSSSEEINHGNSLSSSDLEVIENLMAEIQGEASTEKFVIFADSIAKVYQKGGKLDSAAYYFGLIAEKAPDPKNWEKAGNAYYEAFGFSMEEIKTKRLGDKTRFYLGKVLEVDPERLDLKTKIAMTYVSSANPMQGITMLRAVLEEDPENEEALFNMGILSMQSGQYKRAVERFEKLVEHHPENIQGQFYLGVSLFESNQKKLAKTQLEELRKQTTDPQILSGIENYLDRL</sequence>
<dbReference type="PANTHER" id="PTHR45586:SF1">
    <property type="entry name" value="LIPOPOLYSACCHARIDE ASSEMBLY PROTEIN B"/>
    <property type="match status" value="1"/>
</dbReference>
<dbReference type="Proteomes" id="UP000001635">
    <property type="component" value="Chromosome"/>
</dbReference>